<dbReference type="Proteomes" id="UP000254893">
    <property type="component" value="Unassembled WGS sequence"/>
</dbReference>
<dbReference type="InterPro" id="IPR011486">
    <property type="entry name" value="BBP2"/>
</dbReference>
<accession>A0A380BQS2</accession>
<evidence type="ECO:0000256" key="1">
    <source>
        <dbReference type="SAM" id="SignalP"/>
    </source>
</evidence>
<dbReference type="RefSeq" id="WP_115169562.1">
    <property type="nucleotide sequence ID" value="NZ_UGYW01000002.1"/>
</dbReference>
<feature type="chain" id="PRO_5016615515" description="Beta-barrel porin-2, OmpL-like. bbp2" evidence="1">
    <location>
        <begin position="26"/>
        <end position="366"/>
    </location>
</feature>
<name>A0A380BQS2_SPHSI</name>
<organism evidence="2 3">
    <name type="scientific">Sphingobacterium spiritivorum</name>
    <name type="common">Flavobacterium spiritivorum</name>
    <dbReference type="NCBI Taxonomy" id="258"/>
    <lineage>
        <taxon>Bacteria</taxon>
        <taxon>Pseudomonadati</taxon>
        <taxon>Bacteroidota</taxon>
        <taxon>Sphingobacteriia</taxon>
        <taxon>Sphingobacteriales</taxon>
        <taxon>Sphingobacteriaceae</taxon>
        <taxon>Sphingobacterium</taxon>
    </lineage>
</organism>
<dbReference type="Pfam" id="PF07642">
    <property type="entry name" value="BBP2"/>
    <property type="match status" value="1"/>
</dbReference>
<dbReference type="EMBL" id="UGYW01000002">
    <property type="protein sequence ID" value="SUJ04411.1"/>
    <property type="molecule type" value="Genomic_DNA"/>
</dbReference>
<evidence type="ECO:0000313" key="3">
    <source>
        <dbReference type="Proteomes" id="UP000254893"/>
    </source>
</evidence>
<evidence type="ECO:0008006" key="4">
    <source>
        <dbReference type="Google" id="ProtNLM"/>
    </source>
</evidence>
<dbReference type="AlphaFoldDB" id="A0A380BQS2"/>
<sequence length="366" mass="41096">MNTTLKLIAMLTGICLSGISEMVFAQANKQTNPLRFGGYAEVYYTQDFNRPDNHTRPGFLYSHNRSNEVNLNLAYVKASYSADRVRSNLALAAGTYMSANYAAENDVMKNVYEANVGVRISAKHDLWIDAGIMPSHLGFESAVGKDNWALTRSLFAENSPYFETGAKITYTTADGRWMMSALVLNGWQRIRRVDGNNTLSFGHQLTFKPTERLTLNSGSFVGSDQADSIRQMRYFHNLYAIYQVSERFGLTAGFDIGAQQQKKGSKGYDVWYTPVLLARYAASDKVSLTARGEYYQDKKTVIIASDSPNGFQTFGYSVNIDYHILSNVIWRTELRNLNSKDAVFTDRNHRLTDNSFTATTALAISF</sequence>
<feature type="signal peptide" evidence="1">
    <location>
        <begin position="1"/>
        <end position="25"/>
    </location>
</feature>
<protein>
    <recommendedName>
        <fullName evidence="4">Beta-barrel porin-2, OmpL-like. bbp2</fullName>
    </recommendedName>
</protein>
<reference evidence="2 3" key="1">
    <citation type="submission" date="2018-06" db="EMBL/GenBank/DDBJ databases">
        <authorList>
            <consortium name="Pathogen Informatics"/>
            <person name="Doyle S."/>
        </authorList>
    </citation>
    <scope>NUCLEOTIDE SEQUENCE [LARGE SCALE GENOMIC DNA]</scope>
    <source>
        <strain evidence="2 3">NCTC11388</strain>
    </source>
</reference>
<evidence type="ECO:0000313" key="2">
    <source>
        <dbReference type="EMBL" id="SUJ04411.1"/>
    </source>
</evidence>
<proteinExistence type="predicted"/>
<gene>
    <name evidence="2" type="ORF">NCTC11388_01355</name>
</gene>
<keyword evidence="1" id="KW-0732">Signal</keyword>